<evidence type="ECO:0000256" key="5">
    <source>
        <dbReference type="ARBA" id="ARBA00022692"/>
    </source>
</evidence>
<feature type="compositionally biased region" description="Polar residues" evidence="13">
    <location>
        <begin position="858"/>
        <end position="874"/>
    </location>
</feature>
<evidence type="ECO:0000256" key="2">
    <source>
        <dbReference type="ARBA" id="ARBA00022448"/>
    </source>
</evidence>
<dbReference type="SMR" id="A0A7M7J0Q8"/>
<evidence type="ECO:0000256" key="14">
    <source>
        <dbReference type="SAM" id="Phobius"/>
    </source>
</evidence>
<feature type="compositionally biased region" description="Polar residues" evidence="13">
    <location>
        <begin position="513"/>
        <end position="531"/>
    </location>
</feature>
<feature type="domain" description="Potassium channel voltage dependent KCNQ C-terminal" evidence="16">
    <location>
        <begin position="601"/>
        <end position="718"/>
    </location>
</feature>
<keyword evidence="3" id="KW-1003">Cell membrane</keyword>
<feature type="region of interest" description="Disordered" evidence="13">
    <location>
        <begin position="954"/>
        <end position="1042"/>
    </location>
</feature>
<keyword evidence="11" id="KW-0407">Ion channel</keyword>
<keyword evidence="6" id="KW-0851">Voltage-gated channel</keyword>
<dbReference type="PANTHER" id="PTHR47735:SF9">
    <property type="entry name" value="POTASSIUM VOLTAGE-GATED CHANNEL SUBFAMILY KQT MEMBER 4-LIKE ISOFORM X1"/>
    <property type="match status" value="1"/>
</dbReference>
<dbReference type="CTD" id="36071"/>
<evidence type="ECO:0000256" key="3">
    <source>
        <dbReference type="ARBA" id="ARBA00022475"/>
    </source>
</evidence>
<evidence type="ECO:0000256" key="13">
    <source>
        <dbReference type="SAM" id="MobiDB-lite"/>
    </source>
</evidence>
<feature type="compositionally biased region" description="Low complexity" evidence="13">
    <location>
        <begin position="486"/>
        <end position="501"/>
    </location>
</feature>
<evidence type="ECO:0000259" key="16">
    <source>
        <dbReference type="Pfam" id="PF03520"/>
    </source>
</evidence>
<evidence type="ECO:0000256" key="1">
    <source>
        <dbReference type="ARBA" id="ARBA00004651"/>
    </source>
</evidence>
<keyword evidence="18" id="KW-1185">Reference proteome</keyword>
<dbReference type="PRINTS" id="PR01459">
    <property type="entry name" value="KCNQCHANNEL"/>
</dbReference>
<feature type="region of interest" description="Disordered" evidence="13">
    <location>
        <begin position="784"/>
        <end position="912"/>
    </location>
</feature>
<evidence type="ECO:0008006" key="19">
    <source>
        <dbReference type="Google" id="ProtNLM"/>
    </source>
</evidence>
<dbReference type="PRINTS" id="PR00169">
    <property type="entry name" value="KCHANNEL"/>
</dbReference>
<feature type="compositionally biased region" description="Low complexity" evidence="13">
    <location>
        <begin position="902"/>
        <end position="912"/>
    </location>
</feature>
<feature type="transmembrane region" description="Helical" evidence="14">
    <location>
        <begin position="280"/>
        <end position="298"/>
    </location>
</feature>
<feature type="region of interest" description="Disordered" evidence="13">
    <location>
        <begin position="584"/>
        <end position="607"/>
    </location>
</feature>
<dbReference type="InterPro" id="IPR005821">
    <property type="entry name" value="Ion_trans_dom"/>
</dbReference>
<sequence>MTSETSSAADSPALLHRPLLTTYSDSAALGAYSSRTGCSAGLDATTTGSPRRTTTATSSTTSPPTARFSPPSVRFHTLDMDQKTLRSGGVGGRLAAPRMSLLGRPVNYRATRRDARYRRLQARVYNFLERPRGVYAVTYHMIVFCMVFMCLVLSVFSTIDEYEKEAGVLLFYMEMVVVVWFTAEFFFRLWSSGCRSRYQTAIGRLKFLRRPFCIIDVITIIASVVVLAMRSSGQVFAASALRGLRFFQILRMVRMDRRGGTWKLLGSVVYAHRQELITTLYIGFLGLIFASFLVYLAEKDDEHFNNFAKALWWGVITLCTVGYGDAVPKTWQGKVIASFCALLGISFFALPAGILGSGFALKVQQQQRQKHMIRRRQPAASLIQALWRCYAADEHSMSVATWKIHQVPLPSPPSSRPSSSFKHNASFVSRLPTIRRPKSTSLHSPSLHKLVHQGYQSQRGNVTRGFADLIASAENLDNEKAARILGGQPNTNGNSNNSNEQTGGGGGGMTTGRQLNASYSEDSVTETALSKRNSDAAKYRIGRSSSTLELRELRIDGLIGRLGETSSTLPLALAGLVSPLPPLPELLGSPTSPNASPTSEKNEDEEPRCVQLTNQHKAAIRAIRKMKYFVARRKFKEALKPYDVKDVIEQYSAGHVDLLGRVKNIQTRLDQILGKQGSKARDVYASKISLASRIVKVERQVDDIEMKLDQLIELYMEDRKRLLALPTPEPGPAYGSGGGNGAGAAAGVGAGTSGVAPDTPLSAGLGAPGSCGFVLKPILVDKQLSEPSSPTSGNFRETTPDRSHHHHYHHHHPGGKPRQMHRGHSDLGSRVKKRVTLSSIPSHLVLPVDAGKPPRLPSSPTIQSAPPSAMTTRQGDVVIMVPPLAGAGSDSEANPEPEDSRTTQAYSSASSTTAVTSVAGQVELPSSAQTADESSGGCKDQFNFFLNRLDEHEGVYSPVDSEEDDEEDEEEEEDEDEEEETDERGEPDYEEEEEETSCENTALLGSGSVRTQIIVTPSMSPVQSSQDLALVVEHHHQSDSRS</sequence>
<keyword evidence="10 14" id="KW-0472">Membrane</keyword>
<feature type="transmembrane region" description="Helical" evidence="14">
    <location>
        <begin position="133"/>
        <end position="157"/>
    </location>
</feature>
<organism evidence="17 18">
    <name type="scientific">Nasonia vitripennis</name>
    <name type="common">Parasitic wasp</name>
    <dbReference type="NCBI Taxonomy" id="7425"/>
    <lineage>
        <taxon>Eukaryota</taxon>
        <taxon>Metazoa</taxon>
        <taxon>Ecdysozoa</taxon>
        <taxon>Arthropoda</taxon>
        <taxon>Hexapoda</taxon>
        <taxon>Insecta</taxon>
        <taxon>Pterygota</taxon>
        <taxon>Neoptera</taxon>
        <taxon>Endopterygota</taxon>
        <taxon>Hymenoptera</taxon>
        <taxon>Apocrita</taxon>
        <taxon>Proctotrupomorpha</taxon>
        <taxon>Chalcidoidea</taxon>
        <taxon>Pteromalidae</taxon>
        <taxon>Pteromalinae</taxon>
        <taxon>Nasonia</taxon>
    </lineage>
</organism>
<dbReference type="EnsemblMetazoa" id="XM_016983008">
    <property type="protein sequence ID" value="XP_016838497"/>
    <property type="gene ID" value="LOC100118519"/>
</dbReference>
<feature type="transmembrane region" description="Helical" evidence="14">
    <location>
        <begin position="339"/>
        <end position="361"/>
    </location>
</feature>
<dbReference type="InterPro" id="IPR003937">
    <property type="entry name" value="K_chnl_volt-dep_KCNQ"/>
</dbReference>
<proteinExistence type="predicted"/>
<evidence type="ECO:0000256" key="4">
    <source>
        <dbReference type="ARBA" id="ARBA00022538"/>
    </source>
</evidence>
<dbReference type="GO" id="GO:0008076">
    <property type="term" value="C:voltage-gated potassium channel complex"/>
    <property type="evidence" value="ECO:0007669"/>
    <property type="project" value="TreeGrafter"/>
</dbReference>
<dbReference type="PANTHER" id="PTHR47735">
    <property type="entry name" value="POTASSIUM VOLTAGE-GATED CHANNEL SUBFAMILY KQT MEMBER 4"/>
    <property type="match status" value="1"/>
</dbReference>
<dbReference type="InParanoid" id="A0A7M7J0Q8"/>
<dbReference type="OrthoDB" id="8879391at2759"/>
<reference evidence="17" key="1">
    <citation type="submission" date="2021-01" db="UniProtKB">
        <authorList>
            <consortium name="EnsemblMetazoa"/>
        </authorList>
    </citation>
    <scope>IDENTIFICATION</scope>
</reference>
<keyword evidence="2" id="KW-0813">Transport</keyword>
<keyword evidence="5 14" id="KW-0812">Transmembrane</keyword>
<dbReference type="InterPro" id="IPR013821">
    <property type="entry name" value="K_chnl_volt-dep_KCNQ_C"/>
</dbReference>
<dbReference type="SUPFAM" id="SSF81324">
    <property type="entry name" value="Voltage-gated potassium channels"/>
    <property type="match status" value="1"/>
</dbReference>
<dbReference type="KEGG" id="nvi:100118519"/>
<dbReference type="Gene3D" id="1.10.287.70">
    <property type="match status" value="1"/>
</dbReference>
<keyword evidence="4" id="KW-0633">Potassium transport</keyword>
<evidence type="ECO:0000256" key="8">
    <source>
        <dbReference type="ARBA" id="ARBA00022989"/>
    </source>
</evidence>
<evidence type="ECO:0000256" key="7">
    <source>
        <dbReference type="ARBA" id="ARBA00022958"/>
    </source>
</evidence>
<feature type="region of interest" description="Disordered" evidence="13">
    <location>
        <begin position="484"/>
        <end position="533"/>
    </location>
</feature>
<dbReference type="RefSeq" id="XP_016838497.1">
    <property type="nucleotide sequence ID" value="XM_016983008.2"/>
</dbReference>
<evidence type="ECO:0000256" key="10">
    <source>
        <dbReference type="ARBA" id="ARBA00023136"/>
    </source>
</evidence>
<keyword evidence="8 14" id="KW-1133">Transmembrane helix</keyword>
<dbReference type="FunCoup" id="A0A7M7J0Q8">
    <property type="interactions" value="78"/>
</dbReference>
<evidence type="ECO:0000256" key="11">
    <source>
        <dbReference type="ARBA" id="ARBA00023303"/>
    </source>
</evidence>
<dbReference type="Gene3D" id="6.10.140.1910">
    <property type="match status" value="2"/>
</dbReference>
<evidence type="ECO:0000256" key="9">
    <source>
        <dbReference type="ARBA" id="ARBA00023065"/>
    </source>
</evidence>
<evidence type="ECO:0000313" key="18">
    <source>
        <dbReference type="Proteomes" id="UP000002358"/>
    </source>
</evidence>
<keyword evidence="7" id="KW-0630">Potassium</keyword>
<evidence type="ECO:0000256" key="6">
    <source>
        <dbReference type="ARBA" id="ARBA00022882"/>
    </source>
</evidence>
<dbReference type="Pfam" id="PF00520">
    <property type="entry name" value="Ion_trans"/>
    <property type="match status" value="1"/>
</dbReference>
<dbReference type="Pfam" id="PF03520">
    <property type="entry name" value="KCNQ_channel"/>
    <property type="match status" value="1"/>
</dbReference>
<feature type="region of interest" description="Disordered" evidence="13">
    <location>
        <begin position="41"/>
        <end position="71"/>
    </location>
</feature>
<accession>A0A7M7J0Q8</accession>
<comment type="catalytic activity">
    <reaction evidence="12">
        <text>K(+)(in) = K(+)(out)</text>
        <dbReference type="Rhea" id="RHEA:29463"/>
        <dbReference type="ChEBI" id="CHEBI:29103"/>
    </reaction>
</comment>
<dbReference type="GeneID" id="100118519"/>
<feature type="transmembrane region" description="Helical" evidence="14">
    <location>
        <begin position="211"/>
        <end position="229"/>
    </location>
</feature>
<evidence type="ECO:0000313" key="17">
    <source>
        <dbReference type="EnsemblMetazoa" id="XP_016838497"/>
    </source>
</evidence>
<feature type="compositionally biased region" description="Polar residues" evidence="13">
    <location>
        <begin position="1008"/>
        <end position="1027"/>
    </location>
</feature>
<feature type="compositionally biased region" description="Acidic residues" evidence="13">
    <location>
        <begin position="960"/>
        <end position="997"/>
    </location>
</feature>
<feature type="compositionally biased region" description="Low complexity" evidence="13">
    <location>
        <begin position="44"/>
        <end position="71"/>
    </location>
</feature>
<dbReference type="Proteomes" id="UP000002358">
    <property type="component" value="Chromosome 2"/>
</dbReference>
<name>A0A7M7J0Q8_NASVI</name>
<feature type="compositionally biased region" description="Basic residues" evidence="13">
    <location>
        <begin position="803"/>
        <end position="822"/>
    </location>
</feature>
<feature type="compositionally biased region" description="Basic and acidic residues" evidence="13">
    <location>
        <begin position="1032"/>
        <end position="1042"/>
    </location>
</feature>
<feature type="compositionally biased region" description="Polar residues" evidence="13">
    <location>
        <begin position="785"/>
        <end position="797"/>
    </location>
</feature>
<protein>
    <recommendedName>
        <fullName evidence="19">KCNQ potassium channel</fullName>
    </recommendedName>
</protein>
<comment type="subcellular location">
    <subcellularLocation>
        <location evidence="1">Cell membrane</location>
        <topology evidence="1">Multi-pass membrane protein</topology>
    </subcellularLocation>
</comment>
<dbReference type="AlphaFoldDB" id="A0A7M7J0Q8"/>
<feature type="domain" description="Ion transport" evidence="15">
    <location>
        <begin position="139"/>
        <end position="366"/>
    </location>
</feature>
<feature type="transmembrane region" description="Helical" evidence="14">
    <location>
        <begin position="169"/>
        <end position="190"/>
    </location>
</feature>
<evidence type="ECO:0000259" key="15">
    <source>
        <dbReference type="Pfam" id="PF00520"/>
    </source>
</evidence>
<evidence type="ECO:0000256" key="12">
    <source>
        <dbReference type="ARBA" id="ARBA00034430"/>
    </source>
</evidence>
<keyword evidence="9" id="KW-0406">Ion transport</keyword>
<dbReference type="GO" id="GO:0005249">
    <property type="term" value="F:voltage-gated potassium channel activity"/>
    <property type="evidence" value="ECO:0007669"/>
    <property type="project" value="InterPro"/>
</dbReference>
<dbReference type="FunFam" id="1.10.287.70:FF:000016">
    <property type="entry name" value="Putative potassium voltage-gated channel subfamily KQT member 2"/>
    <property type="match status" value="1"/>
</dbReference>
<dbReference type="FunFam" id="1.20.120.350:FF:000017">
    <property type="entry name" value="potassium voltage-gated channel subfamily KQT member 1"/>
    <property type="match status" value="1"/>
</dbReference>